<reference evidence="2 3" key="1">
    <citation type="submission" date="2024-01" db="EMBL/GenBank/DDBJ databases">
        <title>The genomes of 5 underutilized Papilionoideae crops provide insights into root nodulation and disease resistanc.</title>
        <authorList>
            <person name="Jiang F."/>
        </authorList>
    </citation>
    <scope>NUCLEOTIDE SEQUENCE [LARGE SCALE GENOMIC DNA]</scope>
    <source>
        <strain evidence="2">LVBAO_FW01</strain>
        <tissue evidence="2">Leaves</tissue>
    </source>
</reference>
<feature type="region of interest" description="Disordered" evidence="1">
    <location>
        <begin position="62"/>
        <end position="128"/>
    </location>
</feature>
<comment type="caution">
    <text evidence="2">The sequence shown here is derived from an EMBL/GenBank/DDBJ whole genome shotgun (WGS) entry which is preliminary data.</text>
</comment>
<feature type="compositionally biased region" description="Polar residues" evidence="1">
    <location>
        <begin position="11"/>
        <end position="21"/>
    </location>
</feature>
<dbReference type="EMBL" id="JAYMYQ010000008">
    <property type="protein sequence ID" value="KAK7316170.1"/>
    <property type="molecule type" value="Genomic_DNA"/>
</dbReference>
<dbReference type="AlphaFoldDB" id="A0AAN9KES1"/>
<evidence type="ECO:0000313" key="2">
    <source>
        <dbReference type="EMBL" id="KAK7316170.1"/>
    </source>
</evidence>
<proteinExistence type="predicted"/>
<dbReference type="PROSITE" id="PS51257">
    <property type="entry name" value="PROKAR_LIPOPROTEIN"/>
    <property type="match status" value="1"/>
</dbReference>
<sequence length="128" mass="14109">MKLKHPGCASPPSSTGLSPLAITSYSCEPRRPFPGLADLRYLPCYASTRSSMWEQEESVPRHPLMLNPMSPTLYQDVVSGRPRRDRGTSPLAHESRGHYLAARRLVSGRKRPSQAAPSTLDSPMPRGP</sequence>
<keyword evidence="3" id="KW-1185">Reference proteome</keyword>
<organism evidence="2 3">
    <name type="scientific">Canavalia gladiata</name>
    <name type="common">Sword bean</name>
    <name type="synonym">Dolichos gladiatus</name>
    <dbReference type="NCBI Taxonomy" id="3824"/>
    <lineage>
        <taxon>Eukaryota</taxon>
        <taxon>Viridiplantae</taxon>
        <taxon>Streptophyta</taxon>
        <taxon>Embryophyta</taxon>
        <taxon>Tracheophyta</taxon>
        <taxon>Spermatophyta</taxon>
        <taxon>Magnoliopsida</taxon>
        <taxon>eudicotyledons</taxon>
        <taxon>Gunneridae</taxon>
        <taxon>Pentapetalae</taxon>
        <taxon>rosids</taxon>
        <taxon>fabids</taxon>
        <taxon>Fabales</taxon>
        <taxon>Fabaceae</taxon>
        <taxon>Papilionoideae</taxon>
        <taxon>50 kb inversion clade</taxon>
        <taxon>NPAAA clade</taxon>
        <taxon>indigoferoid/millettioid clade</taxon>
        <taxon>Phaseoleae</taxon>
        <taxon>Canavalia</taxon>
    </lineage>
</organism>
<evidence type="ECO:0000256" key="1">
    <source>
        <dbReference type="SAM" id="MobiDB-lite"/>
    </source>
</evidence>
<dbReference type="Proteomes" id="UP001367508">
    <property type="component" value="Unassembled WGS sequence"/>
</dbReference>
<protein>
    <submittedName>
        <fullName evidence="2">Uncharacterized protein</fullName>
    </submittedName>
</protein>
<gene>
    <name evidence="2" type="ORF">VNO77_34969</name>
</gene>
<accession>A0AAN9KES1</accession>
<name>A0AAN9KES1_CANGL</name>
<feature type="region of interest" description="Disordered" evidence="1">
    <location>
        <begin position="1"/>
        <end position="21"/>
    </location>
</feature>
<evidence type="ECO:0000313" key="3">
    <source>
        <dbReference type="Proteomes" id="UP001367508"/>
    </source>
</evidence>